<organism evidence="1 2">
    <name type="scientific">Phlebia brevispora</name>
    <dbReference type="NCBI Taxonomy" id="194682"/>
    <lineage>
        <taxon>Eukaryota</taxon>
        <taxon>Fungi</taxon>
        <taxon>Dikarya</taxon>
        <taxon>Basidiomycota</taxon>
        <taxon>Agaricomycotina</taxon>
        <taxon>Agaricomycetes</taxon>
        <taxon>Polyporales</taxon>
        <taxon>Meruliaceae</taxon>
        <taxon>Phlebia</taxon>
    </lineage>
</organism>
<comment type="caution">
    <text evidence="1">The sequence shown here is derived from an EMBL/GenBank/DDBJ whole genome shotgun (WGS) entry which is preliminary data.</text>
</comment>
<keyword evidence="2" id="KW-1185">Reference proteome</keyword>
<dbReference type="Proteomes" id="UP001148662">
    <property type="component" value="Unassembled WGS sequence"/>
</dbReference>
<accession>A0ACC1T906</accession>
<sequence>MRPSSTEDQSPPTKRVARRRDILVETQPEAGGSGRVTRSRAASGGQKLQSQREPPLPKPVPKVARPSRPRTKHTAPKQPSPAIEVSSQDEREEMGRTEITRKETTRKPSNKKRTSNKDSHDEEHVEHETVRRLRSRNVERTTVASKKAARSRPRDSPASSSKVTLEQLEPLHDTSAVEPCVDTIPTSSSHSTADTHTRPATPVRRTGLRTSGTPRHVVEVVLNTPSRQLRAGSKSHTSSTTPSRTTPVPFTKIPRQGSATPAARRRRAAHAPQDTSTPVFVSDSDSDSEGEAGRDDFPDMPLSSAAITPSTSLPDEIPVACEERISTALPTRLHACLETQKRAVLRLLKDMPAIDESSIEDGTAEDTTSTLAFRQLCLLLNGTVDRGEGNSCFLTGPRGSGKTQLVEHAVSTLSDRPIVVRLSGHVQTNDRLAVREIARQLAEQTGKSLLPSEDAEAGVAEEEENPFLDTPPEDNVFALPPPAHLLALISMIPTLPRSTVIVIDAIDLFALHARQALLYCLFDTAQSCRAGTGTKGIAIVGVTSRIDTINMLEKRVKSRFSGRMLRTACPSSLAHWIEKAKAILCTRVKGLPKDWYSIWELSTDAFLQDDAVLDVLKETFALTKDVRVLNRLLISPLLSLKPSEPFLKGDALRISVAAQRCPTRFPFLSTLAYPSMCLLIAAMHARTAGHDIFTFEMLYESFRDQVRATQSAPVQVEGGGIGMVSCDREVLMGACEHLVSLRIFTAAAPTTIGTAKGFVRYRCTLDRKEVGDVIVSFLPPLTLGPLALARALAMAYSLVHLDPAIVLFVTLGIVLALLLANRLQARRSLPLPPGPRRLPLIGNYLDLPTVKPWLVYNKWARQYGNVIYMYLPMQPVVILNSARAAFDLMEKRSSNYSDKLFMTIDEMTGWDWNFSILPYGQRWRDRRRVFHHYFNQNAVAHYHPVQLRETRAFLQRLLVRNFSVESARLTTAAIIVGIVYGKQVKDLNDDYITLANRAFEAVIGARRPGAFWVDYLPFLRHIPSWVPGTASKAFAATHKPTILQLRDEAFYAVKRQYVKGTANPSIVQTILDNLYSQPASDLASLQERENVARDATSGAFLAAVDTSLIGTLVFVLAMAMHPDIQRKAQAQLDEVLSSSRLPTFEDYESLPYIHAIILEALRWMPPAPLGLPHRAMKTDEYNGYKIPEGALVFPNIWAMLHDPETYPDPETFNPDRFIKDGVLHAGTMDPSVIVFGFGRRICPGRFMGRETMFITAASILSVFDILPALGDDRKPVQLRAETTNGLLSYPANVPCVVRPRNAVAEQLIHEAL</sequence>
<evidence type="ECO:0000313" key="1">
    <source>
        <dbReference type="EMBL" id="KAJ3555828.1"/>
    </source>
</evidence>
<name>A0ACC1T906_9APHY</name>
<protein>
    <submittedName>
        <fullName evidence="1">Uncharacterized protein</fullName>
    </submittedName>
</protein>
<evidence type="ECO:0000313" key="2">
    <source>
        <dbReference type="Proteomes" id="UP001148662"/>
    </source>
</evidence>
<reference evidence="1" key="1">
    <citation type="submission" date="2022-07" db="EMBL/GenBank/DDBJ databases">
        <title>Genome Sequence of Phlebia brevispora.</title>
        <authorList>
            <person name="Buettner E."/>
        </authorList>
    </citation>
    <scope>NUCLEOTIDE SEQUENCE</scope>
    <source>
        <strain evidence="1">MPL23</strain>
    </source>
</reference>
<dbReference type="EMBL" id="JANHOG010000295">
    <property type="protein sequence ID" value="KAJ3555828.1"/>
    <property type="molecule type" value="Genomic_DNA"/>
</dbReference>
<proteinExistence type="predicted"/>
<gene>
    <name evidence="1" type="ORF">NM688_g2361</name>
</gene>